<dbReference type="EMBL" id="JABDTM020020865">
    <property type="protein sequence ID" value="KAH0816825.1"/>
    <property type="molecule type" value="Genomic_DNA"/>
</dbReference>
<feature type="compositionally biased region" description="Basic and acidic residues" evidence="1">
    <location>
        <begin position="14"/>
        <end position="31"/>
    </location>
</feature>
<sequence>MLQGEPDQASSCDQHWDILTEGHDHATAESRNRRHRQSLETTEAVHQEPDDETPHRSEVTVKEEVVPEEEYILEEEDIKVEETRVQSTDYSSFPPTSVIVEKKLSVCSMCKCAFERKSGVKLRNQTDLHKCNKCILHSRLNQVFHANPLKTNWKKGGASSRRKKDRDKKRLKTPEVNKNCDDNDDDVLVVGDVTKSESILVKKVMYVCVHCKSAFERRDAVGLRAPSDWYKCNKCILHSRLNTVFWAGKCVQSGQKHS</sequence>
<feature type="compositionally biased region" description="Basic residues" evidence="1">
    <location>
        <begin position="160"/>
        <end position="171"/>
    </location>
</feature>
<feature type="compositionally biased region" description="Basic and acidic residues" evidence="1">
    <location>
        <begin position="43"/>
        <end position="60"/>
    </location>
</feature>
<dbReference type="Proteomes" id="UP000719412">
    <property type="component" value="Unassembled WGS sequence"/>
</dbReference>
<feature type="region of interest" description="Disordered" evidence="1">
    <location>
        <begin position="151"/>
        <end position="176"/>
    </location>
</feature>
<comment type="caution">
    <text evidence="2">The sequence shown here is derived from an EMBL/GenBank/DDBJ whole genome shotgun (WGS) entry which is preliminary data.</text>
</comment>
<reference evidence="2" key="1">
    <citation type="journal article" date="2020" name="J Insects Food Feed">
        <title>The yellow mealworm (Tenebrio molitor) genome: a resource for the emerging insects as food and feed industry.</title>
        <authorList>
            <person name="Eriksson T."/>
            <person name="Andere A."/>
            <person name="Kelstrup H."/>
            <person name="Emery V."/>
            <person name="Picard C."/>
        </authorList>
    </citation>
    <scope>NUCLEOTIDE SEQUENCE</scope>
    <source>
        <strain evidence="2">Stoneville</strain>
        <tissue evidence="2">Whole head</tissue>
    </source>
</reference>
<evidence type="ECO:0000313" key="2">
    <source>
        <dbReference type="EMBL" id="KAH0816825.1"/>
    </source>
</evidence>
<organism evidence="2 3">
    <name type="scientific">Tenebrio molitor</name>
    <name type="common">Yellow mealworm beetle</name>
    <dbReference type="NCBI Taxonomy" id="7067"/>
    <lineage>
        <taxon>Eukaryota</taxon>
        <taxon>Metazoa</taxon>
        <taxon>Ecdysozoa</taxon>
        <taxon>Arthropoda</taxon>
        <taxon>Hexapoda</taxon>
        <taxon>Insecta</taxon>
        <taxon>Pterygota</taxon>
        <taxon>Neoptera</taxon>
        <taxon>Endopterygota</taxon>
        <taxon>Coleoptera</taxon>
        <taxon>Polyphaga</taxon>
        <taxon>Cucujiformia</taxon>
        <taxon>Tenebrionidae</taxon>
        <taxon>Tenebrio</taxon>
    </lineage>
</organism>
<reference evidence="2" key="2">
    <citation type="submission" date="2021-08" db="EMBL/GenBank/DDBJ databases">
        <authorList>
            <person name="Eriksson T."/>
        </authorList>
    </citation>
    <scope>NUCLEOTIDE SEQUENCE</scope>
    <source>
        <strain evidence="2">Stoneville</strain>
        <tissue evidence="2">Whole head</tissue>
    </source>
</reference>
<evidence type="ECO:0000313" key="3">
    <source>
        <dbReference type="Proteomes" id="UP000719412"/>
    </source>
</evidence>
<keyword evidence="3" id="KW-1185">Reference proteome</keyword>
<evidence type="ECO:0000256" key="1">
    <source>
        <dbReference type="SAM" id="MobiDB-lite"/>
    </source>
</evidence>
<name>A0A8J6HLI1_TENMO</name>
<accession>A0A8J6HLI1</accession>
<proteinExistence type="predicted"/>
<protein>
    <submittedName>
        <fullName evidence="2">Uncharacterized protein</fullName>
    </submittedName>
</protein>
<dbReference type="AlphaFoldDB" id="A0A8J6HLI1"/>
<feature type="region of interest" description="Disordered" evidence="1">
    <location>
        <begin position="1"/>
        <end position="60"/>
    </location>
</feature>
<gene>
    <name evidence="2" type="ORF">GEV33_005962</name>
</gene>